<sequence length="309" mass="33653">MNAHLQPAPDDRSAWLAERRTGIGGSDVAPILGLSPYRTPLDVYREKRGEVGDDSDSAPMLWGRLLEPVIRQRYSDVTGRAVLVPDGMLRHQRHHFMVANLDGFTEDRRVFEAKTARTGAGWGEPGTDEVPDAYALQVQHYLAVTGFPVADVAVLIGGSDFRIYVVEADPSLQSDLIEAEAEFWDRVVRGDEPPPVSFAEAQQRYGRLAAAGSVQAAPDVAEAWAEARRLRQQIKDLEAAKEAADAALLNALGEAGDTLVGPDGRVLATWKLAKAPQRFDVAAFKAAHPDLAAQFTQPGTPSRRLLIKD</sequence>
<dbReference type="AlphaFoldDB" id="E6WS32"/>
<keyword evidence="3" id="KW-0255">Endonuclease</keyword>
<dbReference type="PANTHER" id="PTHR46609">
    <property type="entry name" value="EXONUCLEASE, PHAGE-TYPE/RECB, C-TERMINAL DOMAIN-CONTAINING PROTEIN"/>
    <property type="match status" value="1"/>
</dbReference>
<dbReference type="InterPro" id="IPR011604">
    <property type="entry name" value="PDDEXK-like_dom_sf"/>
</dbReference>
<organism evidence="3 4">
    <name type="scientific">Pseudoxanthomonas suwonensis (strain 11-1)</name>
    <dbReference type="NCBI Taxonomy" id="743721"/>
    <lineage>
        <taxon>Bacteria</taxon>
        <taxon>Pseudomonadati</taxon>
        <taxon>Pseudomonadota</taxon>
        <taxon>Gammaproteobacteria</taxon>
        <taxon>Lysobacterales</taxon>
        <taxon>Lysobacteraceae</taxon>
        <taxon>Pseudoxanthomonas</taxon>
    </lineage>
</organism>
<dbReference type="HOGENOM" id="CLU_049574_1_1_6"/>
<keyword evidence="4" id="KW-1185">Reference proteome</keyword>
<dbReference type="KEGG" id="psu:Psesu_1131"/>
<dbReference type="Pfam" id="PF09588">
    <property type="entry name" value="YqaJ"/>
    <property type="match status" value="1"/>
</dbReference>
<evidence type="ECO:0000259" key="2">
    <source>
        <dbReference type="Pfam" id="PF09588"/>
    </source>
</evidence>
<protein>
    <submittedName>
        <fullName evidence="3">Phage-type endonuclease</fullName>
    </submittedName>
</protein>
<feature type="domain" description="YqaJ viral recombinase" evidence="2">
    <location>
        <begin position="15"/>
        <end position="147"/>
    </location>
</feature>
<dbReference type="GO" id="GO:0004519">
    <property type="term" value="F:endonuclease activity"/>
    <property type="evidence" value="ECO:0007669"/>
    <property type="project" value="UniProtKB-KW"/>
</dbReference>
<dbReference type="PANTHER" id="PTHR46609:SF6">
    <property type="entry name" value="EXONUCLEASE, PHAGE-TYPE_RECB, C-TERMINAL DOMAIN-CONTAINING PROTEIN-RELATED"/>
    <property type="match status" value="1"/>
</dbReference>
<dbReference type="NCBIfam" id="TIGR03033">
    <property type="entry name" value="phage_rel_nuc"/>
    <property type="match status" value="1"/>
</dbReference>
<dbReference type="SUPFAM" id="SSF52980">
    <property type="entry name" value="Restriction endonuclease-like"/>
    <property type="match status" value="1"/>
</dbReference>
<keyword evidence="1" id="KW-0175">Coiled coil</keyword>
<name>E6WS32_PSEUU</name>
<dbReference type="InterPro" id="IPR051703">
    <property type="entry name" value="NF-kappa-B_Signaling_Reg"/>
</dbReference>
<dbReference type="Gene3D" id="3.90.320.10">
    <property type="match status" value="1"/>
</dbReference>
<dbReference type="RefSeq" id="WP_013534810.1">
    <property type="nucleotide sequence ID" value="NC_014924.1"/>
</dbReference>
<feature type="coiled-coil region" evidence="1">
    <location>
        <begin position="220"/>
        <end position="254"/>
    </location>
</feature>
<dbReference type="InterPro" id="IPR017482">
    <property type="entry name" value="Lambda-type_endonuclease"/>
</dbReference>
<proteinExistence type="predicted"/>
<reference evidence="3 4" key="1">
    <citation type="submission" date="2011-01" db="EMBL/GenBank/DDBJ databases">
        <title>Complete sequence of Pseudoxanthomonas suwonensis 11-1.</title>
        <authorList>
            <consortium name="US DOE Joint Genome Institute"/>
            <person name="Lucas S."/>
            <person name="Copeland A."/>
            <person name="Lapidus A."/>
            <person name="Cheng J.-F."/>
            <person name="Goodwin L."/>
            <person name="Pitluck S."/>
            <person name="Teshima H."/>
            <person name="Detter J.C."/>
            <person name="Han C."/>
            <person name="Tapia R."/>
            <person name="Land M."/>
            <person name="Hauser L."/>
            <person name="Kyrpides N."/>
            <person name="Ivanova N."/>
            <person name="Ovchinnikova G."/>
            <person name="Siebers A.K."/>
            <person name="Allgaier M."/>
            <person name="Thelen M.P."/>
            <person name="Hugenholtz P."/>
            <person name="Gladden J."/>
            <person name="Woyke T."/>
        </authorList>
    </citation>
    <scope>NUCLEOTIDE SEQUENCE [LARGE SCALE GENOMIC DNA]</scope>
    <source>
        <strain evidence="4">11-1</strain>
    </source>
</reference>
<evidence type="ECO:0000256" key="1">
    <source>
        <dbReference type="SAM" id="Coils"/>
    </source>
</evidence>
<dbReference type="EMBL" id="CP002446">
    <property type="protein sequence ID" value="ADV26981.1"/>
    <property type="molecule type" value="Genomic_DNA"/>
</dbReference>
<keyword evidence="3" id="KW-0378">Hydrolase</keyword>
<keyword evidence="3" id="KW-0540">Nuclease</keyword>
<evidence type="ECO:0000313" key="3">
    <source>
        <dbReference type="EMBL" id="ADV26981.1"/>
    </source>
</evidence>
<dbReference type="InterPro" id="IPR011335">
    <property type="entry name" value="Restrct_endonuc-II-like"/>
</dbReference>
<dbReference type="InterPro" id="IPR019080">
    <property type="entry name" value="YqaJ_viral_recombinase"/>
</dbReference>
<dbReference type="eggNOG" id="COG5377">
    <property type="taxonomic scope" value="Bacteria"/>
</dbReference>
<accession>E6WS32</accession>
<dbReference type="STRING" id="743721.Psesu_1131"/>
<dbReference type="Proteomes" id="UP000008632">
    <property type="component" value="Chromosome"/>
</dbReference>
<gene>
    <name evidence="3" type="ordered locus">Psesu_1131</name>
</gene>
<evidence type="ECO:0000313" key="4">
    <source>
        <dbReference type="Proteomes" id="UP000008632"/>
    </source>
</evidence>